<keyword evidence="5" id="KW-0627">Porphyrin biosynthesis</keyword>
<dbReference type="InterPro" id="IPR001015">
    <property type="entry name" value="Ferrochelatase"/>
</dbReference>
<evidence type="ECO:0000256" key="1">
    <source>
        <dbReference type="ARBA" id="ARBA00004744"/>
    </source>
</evidence>
<accession>A0A381Z9I1</accession>
<evidence type="ECO:0000313" key="6">
    <source>
        <dbReference type="EMBL" id="SVA85403.1"/>
    </source>
</evidence>
<evidence type="ECO:0000256" key="4">
    <source>
        <dbReference type="ARBA" id="ARBA00023239"/>
    </source>
</evidence>
<dbReference type="PANTHER" id="PTHR11108:SF1">
    <property type="entry name" value="FERROCHELATASE, MITOCHONDRIAL"/>
    <property type="match status" value="1"/>
</dbReference>
<evidence type="ECO:0000256" key="5">
    <source>
        <dbReference type="ARBA" id="ARBA00023244"/>
    </source>
</evidence>
<dbReference type="AlphaFoldDB" id="A0A381Z9I1"/>
<dbReference type="UniPathway" id="UPA00252"/>
<sequence>MAHGAPTSVDDIPLYLKNIRGGTDSSPEVIQIIRDRYEAIGGSSPLLEITKGQAEELEKFLNQNGGNFKVYIGMRNWAPYIRDVVKQMLEDGVEKILALCLAPQYSTWSTKLYFNAFNDALEKNSKGDLPPVQLIGSWANQPSLIDAFVEKYNIAMDKIRTLGYEKVHTVFTVHSIPAESLELGDFYDKEYDSTVKAIVEKIKPYRWYQAYQSQGMIPVPWLGPTVESVLDRIAKIGSKPVLMIPVGFVSDHVEILYDIDIEFAEYAKSKNLTLFRTESLNQSPLFTEALASVVWEHLV</sequence>
<dbReference type="Gene3D" id="3.40.50.1400">
    <property type="match status" value="2"/>
</dbReference>
<evidence type="ECO:0008006" key="7">
    <source>
        <dbReference type="Google" id="ProtNLM"/>
    </source>
</evidence>
<dbReference type="GO" id="GO:0004325">
    <property type="term" value="F:ferrochelatase activity"/>
    <property type="evidence" value="ECO:0007669"/>
    <property type="project" value="InterPro"/>
</dbReference>
<dbReference type="CDD" id="cd00419">
    <property type="entry name" value="Ferrochelatase_C"/>
    <property type="match status" value="1"/>
</dbReference>
<dbReference type="CDD" id="cd03411">
    <property type="entry name" value="Ferrochelatase_N"/>
    <property type="match status" value="1"/>
</dbReference>
<keyword evidence="2" id="KW-0408">Iron</keyword>
<dbReference type="Pfam" id="PF00762">
    <property type="entry name" value="Ferrochelatase"/>
    <property type="match status" value="1"/>
</dbReference>
<gene>
    <name evidence="6" type="ORF">METZ01_LOCUS138257</name>
</gene>
<dbReference type="NCBIfam" id="TIGR00109">
    <property type="entry name" value="hemH"/>
    <property type="match status" value="1"/>
</dbReference>
<dbReference type="GO" id="GO:0006783">
    <property type="term" value="P:heme biosynthetic process"/>
    <property type="evidence" value="ECO:0007669"/>
    <property type="project" value="UniProtKB-KW"/>
</dbReference>
<dbReference type="HAMAP" id="MF_00323">
    <property type="entry name" value="Ferrochelatase"/>
    <property type="match status" value="1"/>
</dbReference>
<organism evidence="6">
    <name type="scientific">marine metagenome</name>
    <dbReference type="NCBI Taxonomy" id="408172"/>
    <lineage>
        <taxon>unclassified sequences</taxon>
        <taxon>metagenomes</taxon>
        <taxon>ecological metagenomes</taxon>
    </lineage>
</organism>
<keyword evidence="3" id="KW-0350">Heme biosynthesis</keyword>
<dbReference type="InterPro" id="IPR033644">
    <property type="entry name" value="Ferrochelatase_C"/>
</dbReference>
<dbReference type="InterPro" id="IPR033659">
    <property type="entry name" value="Ferrochelatase_N"/>
</dbReference>
<reference evidence="6" key="1">
    <citation type="submission" date="2018-05" db="EMBL/GenBank/DDBJ databases">
        <authorList>
            <person name="Lanie J.A."/>
            <person name="Ng W.-L."/>
            <person name="Kazmierczak K.M."/>
            <person name="Andrzejewski T.M."/>
            <person name="Davidsen T.M."/>
            <person name="Wayne K.J."/>
            <person name="Tettelin H."/>
            <person name="Glass J.I."/>
            <person name="Rusch D."/>
            <person name="Podicherti R."/>
            <person name="Tsui H.-C.T."/>
            <person name="Winkler M.E."/>
        </authorList>
    </citation>
    <scope>NUCLEOTIDE SEQUENCE</scope>
</reference>
<dbReference type="SUPFAM" id="SSF53800">
    <property type="entry name" value="Chelatase"/>
    <property type="match status" value="1"/>
</dbReference>
<evidence type="ECO:0000256" key="2">
    <source>
        <dbReference type="ARBA" id="ARBA00023004"/>
    </source>
</evidence>
<evidence type="ECO:0000256" key="3">
    <source>
        <dbReference type="ARBA" id="ARBA00023133"/>
    </source>
</evidence>
<dbReference type="PANTHER" id="PTHR11108">
    <property type="entry name" value="FERROCHELATASE"/>
    <property type="match status" value="1"/>
</dbReference>
<comment type="pathway">
    <text evidence="1">Porphyrin-containing compound metabolism; protoheme biosynthesis.</text>
</comment>
<name>A0A381Z9I1_9ZZZZ</name>
<dbReference type="EMBL" id="UINC01020309">
    <property type="protein sequence ID" value="SVA85403.1"/>
    <property type="molecule type" value="Genomic_DNA"/>
</dbReference>
<keyword evidence="4" id="KW-0456">Lyase</keyword>
<protein>
    <recommendedName>
        <fullName evidence="7">Ferrochelatase</fullName>
    </recommendedName>
</protein>
<proteinExistence type="inferred from homology"/>